<dbReference type="GeneID" id="86957310"/>
<dbReference type="EMBL" id="BNDV01000002">
    <property type="protein sequence ID" value="GHI11594.1"/>
    <property type="molecule type" value="Genomic_DNA"/>
</dbReference>
<protein>
    <recommendedName>
        <fullName evidence="4">Prenyltransferase</fullName>
    </recommendedName>
</protein>
<sequence length="352" mass="38914">MPGDEASPQSPRSPRSPRPPQAPAHTPPAPHAPPAPRAPSDPLPALERAERFIWLTARVLEQRRFAFHFLGGDADPVDTALGSYLNPDGGYGHALDPDLRGPLSQPLHTAHALRVLDGLGRCAGQRIERLCRHLTGVSTPDGALPVVFPAPHDYPTAPYHPVHDNPAGELLTTGPVVGLLHRNRVWHAWLFRATDFCWDRVENLHRTHPYEVQSAVAFLDGVPDRARAAAAADRLGRLVRERRLVVLDPRRRAEFPPAPGYAPGEQLFPHDFARRPESLARGWFTDEEMRRSLDFLAAAQQADGGWPVRREAWAPGSSLERRPIATLEALLTLRAYGRLPVRVSRPGPVPPR</sequence>
<dbReference type="Proteomes" id="UP000660554">
    <property type="component" value="Unassembled WGS sequence"/>
</dbReference>
<proteinExistence type="predicted"/>
<organism evidence="2 3">
    <name type="scientific">Streptomyces virginiae</name>
    <name type="common">Streptomyces cinnamonensis</name>
    <dbReference type="NCBI Taxonomy" id="1961"/>
    <lineage>
        <taxon>Bacteria</taxon>
        <taxon>Bacillati</taxon>
        <taxon>Actinomycetota</taxon>
        <taxon>Actinomycetes</taxon>
        <taxon>Kitasatosporales</taxon>
        <taxon>Streptomycetaceae</taxon>
        <taxon>Streptomyces</taxon>
    </lineage>
</organism>
<evidence type="ECO:0000313" key="2">
    <source>
        <dbReference type="EMBL" id="GHI11594.1"/>
    </source>
</evidence>
<keyword evidence="3" id="KW-1185">Reference proteome</keyword>
<evidence type="ECO:0000313" key="3">
    <source>
        <dbReference type="Proteomes" id="UP000660554"/>
    </source>
</evidence>
<feature type="compositionally biased region" description="Low complexity" evidence="1">
    <location>
        <begin position="1"/>
        <end position="13"/>
    </location>
</feature>
<feature type="compositionally biased region" description="Pro residues" evidence="1">
    <location>
        <begin position="14"/>
        <end position="42"/>
    </location>
</feature>
<feature type="region of interest" description="Disordered" evidence="1">
    <location>
        <begin position="1"/>
        <end position="43"/>
    </location>
</feature>
<dbReference type="InterPro" id="IPR008930">
    <property type="entry name" value="Terpenoid_cyclase/PrenylTrfase"/>
</dbReference>
<reference evidence="3" key="1">
    <citation type="submission" date="2020-09" db="EMBL/GenBank/DDBJ databases">
        <title>Whole genome shotgun sequence of Streptomyces cinnamonensis NBRC 15873.</title>
        <authorList>
            <person name="Komaki H."/>
            <person name="Tamura T."/>
        </authorList>
    </citation>
    <scope>NUCLEOTIDE SEQUENCE [LARGE SCALE GENOMIC DNA]</scope>
    <source>
        <strain evidence="3">NBRC 15873</strain>
    </source>
</reference>
<dbReference type="RefSeq" id="WP_372449452.1">
    <property type="nucleotide sequence ID" value="NZ_BMRU01000028.1"/>
</dbReference>
<evidence type="ECO:0000256" key="1">
    <source>
        <dbReference type="SAM" id="MobiDB-lite"/>
    </source>
</evidence>
<dbReference type="SUPFAM" id="SSF48239">
    <property type="entry name" value="Terpenoid cyclases/Protein prenyltransferases"/>
    <property type="match status" value="1"/>
</dbReference>
<gene>
    <name evidence="2" type="ORF">Scinn_10570</name>
</gene>
<accession>A0ABQ3NFM5</accession>
<name>A0ABQ3NFM5_STRVG</name>
<evidence type="ECO:0008006" key="4">
    <source>
        <dbReference type="Google" id="ProtNLM"/>
    </source>
</evidence>
<comment type="caution">
    <text evidence="2">The sequence shown here is derived from an EMBL/GenBank/DDBJ whole genome shotgun (WGS) entry which is preliminary data.</text>
</comment>